<protein>
    <submittedName>
        <fullName evidence="2">Putative membrane protein</fullName>
    </submittedName>
</protein>
<dbReference type="InterPro" id="IPR009732">
    <property type="entry name" value="DUF1304"/>
</dbReference>
<reference evidence="2 3" key="1">
    <citation type="journal article" date="2013" name="ISME J.">
        <title>A metabolic model for members of the genus Tetrasphaera involved in enhanced biological phosphorus removal.</title>
        <authorList>
            <person name="Kristiansen R."/>
            <person name="Nguyen H.T.T."/>
            <person name="Saunders A.M."/>
            <person name="Nielsen J.L."/>
            <person name="Wimmer R."/>
            <person name="Le V.Q."/>
            <person name="McIlroy S.J."/>
            <person name="Petrovski S."/>
            <person name="Seviour R.J."/>
            <person name="Calteau A."/>
            <person name="Nielsen K.L."/>
            <person name="Nielsen P.H."/>
        </authorList>
    </citation>
    <scope>NUCLEOTIDE SEQUENCE [LARGE SCALE GENOMIC DNA]</scope>
    <source>
        <strain evidence="2 3">Ben 74</strain>
    </source>
</reference>
<feature type="transmembrane region" description="Helical" evidence="1">
    <location>
        <begin position="113"/>
        <end position="130"/>
    </location>
</feature>
<dbReference type="Proteomes" id="UP000035720">
    <property type="component" value="Unassembled WGS sequence"/>
</dbReference>
<evidence type="ECO:0000313" key="3">
    <source>
        <dbReference type="Proteomes" id="UP000035720"/>
    </source>
</evidence>
<feature type="transmembrane region" description="Helical" evidence="1">
    <location>
        <begin position="87"/>
        <end position="106"/>
    </location>
</feature>
<feature type="transmembrane region" description="Helical" evidence="1">
    <location>
        <begin position="56"/>
        <end position="75"/>
    </location>
</feature>
<feature type="transmembrane region" description="Helical" evidence="1">
    <location>
        <begin position="6"/>
        <end position="25"/>
    </location>
</feature>
<dbReference type="Pfam" id="PF06993">
    <property type="entry name" value="DUF1304"/>
    <property type="match status" value="1"/>
</dbReference>
<evidence type="ECO:0000313" key="2">
    <source>
        <dbReference type="EMBL" id="CCI54370.1"/>
    </source>
</evidence>
<gene>
    <name evidence="2" type="ORF">BN13_690005</name>
</gene>
<keyword evidence="3" id="KW-1185">Reference proteome</keyword>
<proteinExistence type="predicted"/>
<dbReference type="AlphaFoldDB" id="A0A077MEH5"/>
<dbReference type="STRING" id="1193518.BN13_690005"/>
<dbReference type="EMBL" id="CAJC01000182">
    <property type="protein sequence ID" value="CCI54370.1"/>
    <property type="molecule type" value="Genomic_DNA"/>
</dbReference>
<keyword evidence="1" id="KW-1133">Transmembrane helix</keyword>
<keyword evidence="1" id="KW-0812">Transmembrane</keyword>
<accession>A0A077MEH5</accession>
<sequence length="131" mass="13749">MVTIGLVFVALAALIHVYIFVLESLRFDQPSTWRVFGVKGAAEAELMKPWAYNQGFYNLFLAIGAAVGAILNGVADSGSSASAWGRALAVYCCAFMLAAALVLIASDRRKARAALVQGAAPALALVFLVLG</sequence>
<name>A0A077MEH5_9MICO</name>
<evidence type="ECO:0000256" key="1">
    <source>
        <dbReference type="SAM" id="Phobius"/>
    </source>
</evidence>
<keyword evidence="1" id="KW-0472">Membrane</keyword>
<comment type="caution">
    <text evidence="2">The sequence shown here is derived from an EMBL/GenBank/DDBJ whole genome shotgun (WGS) entry which is preliminary data.</text>
</comment>
<organism evidence="2 3">
    <name type="scientific">Nostocoides jenkinsii Ben 74</name>
    <dbReference type="NCBI Taxonomy" id="1193518"/>
    <lineage>
        <taxon>Bacteria</taxon>
        <taxon>Bacillati</taxon>
        <taxon>Actinomycetota</taxon>
        <taxon>Actinomycetes</taxon>
        <taxon>Micrococcales</taxon>
        <taxon>Intrasporangiaceae</taxon>
        <taxon>Nostocoides</taxon>
    </lineage>
</organism>